<keyword evidence="3" id="KW-1185">Reference proteome</keyword>
<gene>
    <name evidence="2" type="ORF">AFM12_11295</name>
</gene>
<evidence type="ECO:0000313" key="3">
    <source>
        <dbReference type="Proteomes" id="UP000050454"/>
    </source>
</evidence>
<dbReference type="EMBL" id="LGTQ01000009">
    <property type="protein sequence ID" value="KPM47828.1"/>
    <property type="molecule type" value="Genomic_DNA"/>
</dbReference>
<dbReference type="OrthoDB" id="667380at2"/>
<dbReference type="AlphaFoldDB" id="A0A0N8H9N0"/>
<organism evidence="2 3">
    <name type="scientific">Jiulongibacter sediminis</name>
    <dbReference type="NCBI Taxonomy" id="1605367"/>
    <lineage>
        <taxon>Bacteria</taxon>
        <taxon>Pseudomonadati</taxon>
        <taxon>Bacteroidota</taxon>
        <taxon>Cytophagia</taxon>
        <taxon>Cytophagales</taxon>
        <taxon>Leadbetterellaceae</taxon>
        <taxon>Jiulongibacter</taxon>
    </lineage>
</organism>
<evidence type="ECO:0000313" key="2">
    <source>
        <dbReference type="EMBL" id="KPM47828.1"/>
    </source>
</evidence>
<proteinExistence type="predicted"/>
<dbReference type="RefSeq" id="WP_055148245.1">
    <property type="nucleotide sequence ID" value="NZ_JXSZ01000009.1"/>
</dbReference>
<dbReference type="Proteomes" id="UP000050454">
    <property type="component" value="Unassembled WGS sequence"/>
</dbReference>
<dbReference type="PATRIC" id="fig|1605367.3.peg.3653"/>
<dbReference type="STRING" id="1605367.AFM12_11295"/>
<evidence type="ECO:0000256" key="1">
    <source>
        <dbReference type="SAM" id="MobiDB-lite"/>
    </source>
</evidence>
<sequence>MKEELLKLAKAKVQLRLDEARKAMTAAQTAANEETKSSAGNKYETGRAMAQNDRDMYARQEAEAKAEMAVLQSIDPQKKYEFPITGAFIETSIGKILIATSIGFLQVNGEKAMVISETSPMAQALKGKKAEEIFEFRGQHVKIISIS</sequence>
<name>A0A0N8H9N0_9BACT</name>
<comment type="caution">
    <text evidence="2">The sequence shown here is derived from an EMBL/GenBank/DDBJ whole genome shotgun (WGS) entry which is preliminary data.</text>
</comment>
<accession>A0A0N8H9N0</accession>
<evidence type="ECO:0008006" key="4">
    <source>
        <dbReference type="Google" id="ProtNLM"/>
    </source>
</evidence>
<feature type="region of interest" description="Disordered" evidence="1">
    <location>
        <begin position="24"/>
        <end position="49"/>
    </location>
</feature>
<protein>
    <recommendedName>
        <fullName evidence="4">3-oxoacyl-ACP synthase</fullName>
    </recommendedName>
</protein>
<reference evidence="2 3" key="1">
    <citation type="submission" date="2015-07" db="EMBL/GenBank/DDBJ databases">
        <title>The draft genome sequence of Leadbetterella sp. JN14-9.</title>
        <authorList>
            <person name="Liu Y."/>
            <person name="Du J."/>
            <person name="Shao Z."/>
        </authorList>
    </citation>
    <scope>NUCLEOTIDE SEQUENCE [LARGE SCALE GENOMIC DNA]</scope>
    <source>
        <strain evidence="2 3">JN14-9</strain>
    </source>
</reference>